<feature type="transmembrane region" description="Helical" evidence="2">
    <location>
        <begin position="475"/>
        <end position="501"/>
    </location>
</feature>
<keyword evidence="1" id="KW-0677">Repeat</keyword>
<dbReference type="Proteomes" id="UP000031258">
    <property type="component" value="Unassembled WGS sequence"/>
</dbReference>
<dbReference type="SUPFAM" id="SSF52047">
    <property type="entry name" value="RNI-like"/>
    <property type="match status" value="1"/>
</dbReference>
<evidence type="ECO:0000313" key="3">
    <source>
        <dbReference type="EMBL" id="KIE05753.1"/>
    </source>
</evidence>
<dbReference type="PANTHER" id="PTHR24111:SF0">
    <property type="entry name" value="LEUCINE-RICH REPEAT-CONTAINING PROTEIN"/>
    <property type="match status" value="1"/>
</dbReference>
<dbReference type="AlphaFoldDB" id="A0A0C1QNX5"/>
<dbReference type="InterPro" id="IPR001611">
    <property type="entry name" value="Leu-rich_rpt"/>
</dbReference>
<keyword evidence="2" id="KW-0812">Transmembrane</keyword>
<dbReference type="EMBL" id="JSWE01000077">
    <property type="protein sequence ID" value="KIE05753.1"/>
    <property type="molecule type" value="Genomic_DNA"/>
</dbReference>
<dbReference type="InterPro" id="IPR052201">
    <property type="entry name" value="LRR-containing_regulator"/>
</dbReference>
<keyword evidence="2" id="KW-1133">Transmembrane helix</keyword>
<dbReference type="Gene3D" id="3.80.10.10">
    <property type="entry name" value="Ribonuclease Inhibitor"/>
    <property type="match status" value="1"/>
</dbReference>
<dbReference type="Pfam" id="PF13516">
    <property type="entry name" value="LRR_6"/>
    <property type="match status" value="4"/>
</dbReference>
<dbReference type="PANTHER" id="PTHR24111">
    <property type="entry name" value="LEUCINE-RICH REPEAT-CONTAINING PROTEIN 34"/>
    <property type="match status" value="1"/>
</dbReference>
<sequence>MLKNKVLQCYQNNNIRDKVMYDVEFNELIGRIYSNSVDSVDLAGECIKNRRAQALAEALKINKSITEISLKFYCYDSEEANVIAKALEVNKSITLISLKVQKSNVRNLSTHSLSCETGGKRAKALAEALKINQLITILSLRGNFIGHEGAIAIAEALKINQSITVLDLKDNFIKRKGAIAIAEALKINQSITILDLKDNFIKRKGAIAIAKVLRHNTSVLELDLTGNKISEEILNSINEMIARNRRIFEARCQAVRKGRLDKLNITDIRILISQLKPKINKNDYYSKEYSKISKTLNNYYSNKFLKINRVVKQTDNTGLPAEIWTKIGSYISPYDIVVTPRDKFESRCQDAREGRFEDLSAPSIKVVMNELEHKVARGDIDSEKHLKQIRALNKHHSENFLALNGVVKQTDNTTLELPAELWTKIGDYVGLYGIINSEKGNRGSYLTNVAWCQDPLILFLNIIATARVLILPSELLLAFTLPFYTAILATYSIMAVTALAVTYRENLPAIISTPVKCVYQAVSGSIDRLINYTTGSNTSTLATR</sequence>
<evidence type="ECO:0000313" key="4">
    <source>
        <dbReference type="Proteomes" id="UP000031258"/>
    </source>
</evidence>
<proteinExistence type="predicted"/>
<accession>A0A0C1QNX5</accession>
<name>A0A0C1QNX5_9RICK</name>
<comment type="caution">
    <text evidence="3">The sequence shown here is derived from an EMBL/GenBank/DDBJ whole genome shotgun (WGS) entry which is preliminary data.</text>
</comment>
<evidence type="ECO:0000256" key="2">
    <source>
        <dbReference type="SAM" id="Phobius"/>
    </source>
</evidence>
<organism evidence="3 4">
    <name type="scientific">Candidatus Jidaibacter acanthamoebae</name>
    <dbReference type="NCBI Taxonomy" id="86105"/>
    <lineage>
        <taxon>Bacteria</taxon>
        <taxon>Pseudomonadati</taxon>
        <taxon>Pseudomonadota</taxon>
        <taxon>Alphaproteobacteria</taxon>
        <taxon>Rickettsiales</taxon>
        <taxon>Candidatus Midichloriaceae</taxon>
        <taxon>Candidatus Jidaibacter</taxon>
    </lineage>
</organism>
<keyword evidence="2" id="KW-0472">Membrane</keyword>
<evidence type="ECO:0000256" key="1">
    <source>
        <dbReference type="ARBA" id="ARBA00022737"/>
    </source>
</evidence>
<dbReference type="SMART" id="SM00368">
    <property type="entry name" value="LRR_RI"/>
    <property type="match status" value="4"/>
</dbReference>
<dbReference type="STRING" id="86105.NF27_DA00170"/>
<protein>
    <submittedName>
        <fullName evidence="3">Uncharacterized protein</fullName>
    </submittedName>
</protein>
<dbReference type="InterPro" id="IPR032675">
    <property type="entry name" value="LRR_dom_sf"/>
</dbReference>
<reference evidence="3 4" key="1">
    <citation type="submission" date="2014-11" db="EMBL/GenBank/DDBJ databases">
        <title>A Rickettsiales Symbiont of Amoebae With Ancient Features.</title>
        <authorList>
            <person name="Schulz F."/>
            <person name="Martijn J."/>
            <person name="Wascher F."/>
            <person name="Kostanjsek R."/>
            <person name="Ettema T.J."/>
            <person name="Horn M."/>
        </authorList>
    </citation>
    <scope>NUCLEOTIDE SEQUENCE [LARGE SCALE GENOMIC DNA]</scope>
    <source>
        <strain evidence="3 4">UWC36</strain>
    </source>
</reference>
<gene>
    <name evidence="3" type="ORF">NF27_DA00170</name>
</gene>
<keyword evidence="4" id="KW-1185">Reference proteome</keyword>